<evidence type="ECO:0000256" key="5">
    <source>
        <dbReference type="ARBA" id="ARBA00023136"/>
    </source>
</evidence>
<keyword evidence="6" id="KW-0066">ATP synthesis</keyword>
<dbReference type="AlphaFoldDB" id="A0AAQ3LE48"/>
<dbReference type="GO" id="GO:0016020">
    <property type="term" value="C:membrane"/>
    <property type="evidence" value="ECO:0007669"/>
    <property type="project" value="UniProtKB-SubCell"/>
</dbReference>
<comment type="subcellular location">
    <subcellularLocation>
        <location evidence="1">Membrane</location>
    </subcellularLocation>
</comment>
<evidence type="ECO:0000256" key="6">
    <source>
        <dbReference type="ARBA" id="ARBA00023310"/>
    </source>
</evidence>
<dbReference type="InterPro" id="IPR000711">
    <property type="entry name" value="ATPase_OSCP/dsu"/>
</dbReference>
<dbReference type="Pfam" id="PF00213">
    <property type="entry name" value="OSCP"/>
    <property type="match status" value="1"/>
</dbReference>
<keyword evidence="2" id="KW-0813">Transport</keyword>
<dbReference type="GO" id="GO:0046933">
    <property type="term" value="F:proton-transporting ATP synthase activity, rotational mechanism"/>
    <property type="evidence" value="ECO:0007669"/>
    <property type="project" value="InterPro"/>
</dbReference>
<dbReference type="EMBL" id="CP136920">
    <property type="protein sequence ID" value="WOO42280.1"/>
    <property type="molecule type" value="Genomic_DNA"/>
</dbReference>
<accession>A0AAQ3LE48</accession>
<evidence type="ECO:0000256" key="2">
    <source>
        <dbReference type="ARBA" id="ARBA00022448"/>
    </source>
</evidence>
<evidence type="ECO:0000256" key="3">
    <source>
        <dbReference type="ARBA" id="ARBA00022781"/>
    </source>
</evidence>
<dbReference type="RefSeq" id="WP_317834797.1">
    <property type="nucleotide sequence ID" value="NZ_CP136920.1"/>
</dbReference>
<organism evidence="7 8">
    <name type="scientific">Rubellicoccus peritrichatus</name>
    <dbReference type="NCBI Taxonomy" id="3080537"/>
    <lineage>
        <taxon>Bacteria</taxon>
        <taxon>Pseudomonadati</taxon>
        <taxon>Verrucomicrobiota</taxon>
        <taxon>Opitutia</taxon>
        <taxon>Puniceicoccales</taxon>
        <taxon>Cerasicoccaceae</taxon>
        <taxon>Rubellicoccus</taxon>
    </lineage>
</organism>
<evidence type="ECO:0000256" key="1">
    <source>
        <dbReference type="ARBA" id="ARBA00004370"/>
    </source>
</evidence>
<evidence type="ECO:0000313" key="8">
    <source>
        <dbReference type="Proteomes" id="UP001304300"/>
    </source>
</evidence>
<protein>
    <submittedName>
        <fullName evidence="7">F0F1 ATP synthase subunit delta</fullName>
    </submittedName>
</protein>
<sequence>MRNREIKEFAKKLVTLSLDSERQVSPERVREILQTLSSKPPRKLKPLLKQYYVLLRRELAQTQAVVEYSGELSNATLSEIGAKFTELTGRKVTAVLKPNPTLIAGLRVRVGDNVYEDSIATRLAALSHAVEA</sequence>
<evidence type="ECO:0000256" key="4">
    <source>
        <dbReference type="ARBA" id="ARBA00023065"/>
    </source>
</evidence>
<name>A0AAQ3LE48_9BACT</name>
<dbReference type="KEGG" id="puo:RZN69_04205"/>
<proteinExistence type="predicted"/>
<keyword evidence="8" id="KW-1185">Reference proteome</keyword>
<keyword evidence="5" id="KW-0472">Membrane</keyword>
<reference evidence="7 8" key="1">
    <citation type="submission" date="2023-10" db="EMBL/GenBank/DDBJ databases">
        <title>Rubellicoccus peritrichatus gen. nov., sp. nov., isolated from an algae of coral reef tank.</title>
        <authorList>
            <person name="Luo J."/>
        </authorList>
    </citation>
    <scope>NUCLEOTIDE SEQUENCE [LARGE SCALE GENOMIC DNA]</scope>
    <source>
        <strain evidence="7 8">CR14</strain>
    </source>
</reference>
<keyword evidence="4" id="KW-0406">Ion transport</keyword>
<keyword evidence="3" id="KW-0375">Hydrogen ion transport</keyword>
<dbReference type="Proteomes" id="UP001304300">
    <property type="component" value="Chromosome"/>
</dbReference>
<gene>
    <name evidence="7" type="ORF">RZN69_04205</name>
</gene>
<evidence type="ECO:0000313" key="7">
    <source>
        <dbReference type="EMBL" id="WOO42280.1"/>
    </source>
</evidence>